<comment type="similarity">
    <text evidence="1 2">Belongs to the TelA family.</text>
</comment>
<gene>
    <name evidence="4" type="ORF">FYJ84_10745</name>
</gene>
<evidence type="ECO:0000313" key="4">
    <source>
        <dbReference type="EMBL" id="MSU09458.1"/>
    </source>
</evidence>
<keyword evidence="3" id="KW-0175">Coiled coil</keyword>
<dbReference type="InterPro" id="IPR008863">
    <property type="entry name" value="Toxic_anion-R_TelA"/>
</dbReference>
<dbReference type="PANTHER" id="PTHR38432">
    <property type="entry name" value="TELA-LIKE PROTEIN SAOUHSC_01408"/>
    <property type="match status" value="1"/>
</dbReference>
<comment type="caution">
    <text evidence="4">The sequence shown here is derived from an EMBL/GenBank/DDBJ whole genome shotgun (WGS) entry which is preliminary data.</text>
</comment>
<feature type="coiled-coil region" evidence="3">
    <location>
        <begin position="352"/>
        <end position="379"/>
    </location>
</feature>
<dbReference type="AlphaFoldDB" id="A0A6I2UD36"/>
<evidence type="ECO:0000313" key="5">
    <source>
        <dbReference type="Proteomes" id="UP000433181"/>
    </source>
</evidence>
<protein>
    <submittedName>
        <fullName evidence="4">Toxic anion resistance protein</fullName>
    </submittedName>
</protein>
<reference evidence="4 5" key="1">
    <citation type="submission" date="2019-08" db="EMBL/GenBank/DDBJ databases">
        <title>In-depth cultivation of the pig gut microbiome towards novel bacterial diversity and tailored functional studies.</title>
        <authorList>
            <person name="Wylensek D."/>
            <person name="Hitch T.C.A."/>
            <person name="Clavel T."/>
        </authorList>
    </citation>
    <scope>NUCLEOTIDE SEQUENCE [LARGE SCALE GENOMIC DNA]</scope>
    <source>
        <strain evidence="4 5">WCA-693-APC-5D-A</strain>
    </source>
</reference>
<evidence type="ECO:0000256" key="3">
    <source>
        <dbReference type="SAM" id="Coils"/>
    </source>
</evidence>
<organism evidence="4 5">
    <name type="scientific">Anaerovibrio slackiae</name>
    <dbReference type="NCBI Taxonomy" id="2652309"/>
    <lineage>
        <taxon>Bacteria</taxon>
        <taxon>Bacillati</taxon>
        <taxon>Bacillota</taxon>
        <taxon>Negativicutes</taxon>
        <taxon>Selenomonadales</taxon>
        <taxon>Selenomonadaceae</taxon>
        <taxon>Anaerovibrio</taxon>
    </lineage>
</organism>
<dbReference type="PIRSF" id="PIRSF026508">
    <property type="entry name" value="TelA"/>
    <property type="match status" value="1"/>
</dbReference>
<dbReference type="EMBL" id="VUNR01000024">
    <property type="protein sequence ID" value="MSU09458.1"/>
    <property type="molecule type" value="Genomic_DNA"/>
</dbReference>
<dbReference type="GeneID" id="96779405"/>
<sequence>MAEINLEDLLKAKAQENTAAAAPVAVIDQQQEIMQVTQQTETLTPAERKQVEEIKSKIDLMNSGYALQFGSGAQKNMADFSDSLLSQVRTKDSGEVGALLTDLSGKINEFNRKESDSFVKKLPLIGALVSKGETMLASYEKLSTKVDKIQSELEKSKTTMMKDIMLFDALYQKNLEYFKHLELYIRAGEEKLVEMRSTVLPKLRADAAASADPMAGQVVSDFESNVDRFEKKVHDLKISKTIAIQTAPQLRLIQNNDKILVERVQSAIYNAIPLWKNQIVIALGLTRQQNVLKMQQAISDTTNELLKRNAEMLKINSIETAKENNRSIVDIETVKKVNDDLVTTIEETLKIQQEGRQARQSAEQELLQIENRLKETLLANMNR</sequence>
<evidence type="ECO:0000256" key="1">
    <source>
        <dbReference type="ARBA" id="ARBA00005541"/>
    </source>
</evidence>
<dbReference type="Proteomes" id="UP000433181">
    <property type="component" value="Unassembled WGS sequence"/>
</dbReference>
<keyword evidence="5" id="KW-1185">Reference proteome</keyword>
<proteinExistence type="inferred from homology"/>
<dbReference type="RefSeq" id="WP_154407630.1">
    <property type="nucleotide sequence ID" value="NZ_VUNR01000024.1"/>
</dbReference>
<dbReference type="PANTHER" id="PTHR38432:SF1">
    <property type="entry name" value="TELA-LIKE PROTEIN SAOUHSC_01408"/>
    <property type="match status" value="1"/>
</dbReference>
<evidence type="ECO:0000256" key="2">
    <source>
        <dbReference type="PIRNR" id="PIRNR026508"/>
    </source>
</evidence>
<name>A0A6I2UD36_9FIRM</name>
<dbReference type="Pfam" id="PF05816">
    <property type="entry name" value="TelA"/>
    <property type="match status" value="1"/>
</dbReference>
<accession>A0A6I2UD36</accession>